<dbReference type="OrthoDB" id="1263307at2759"/>
<feature type="domain" description="AB hydrolase-1" evidence="1">
    <location>
        <begin position="10"/>
        <end position="247"/>
    </location>
</feature>
<gene>
    <name evidence="2" type="ORF">G7Z17_g1507</name>
</gene>
<dbReference type="AlphaFoldDB" id="A0A9P5LFA5"/>
<dbReference type="PANTHER" id="PTHR37017">
    <property type="entry name" value="AB HYDROLASE-1 DOMAIN-CONTAINING PROTEIN-RELATED"/>
    <property type="match status" value="1"/>
</dbReference>
<keyword evidence="3" id="KW-1185">Reference proteome</keyword>
<dbReference type="Pfam" id="PF12697">
    <property type="entry name" value="Abhydrolase_6"/>
    <property type="match status" value="1"/>
</dbReference>
<reference evidence="2" key="1">
    <citation type="submission" date="2020-03" db="EMBL/GenBank/DDBJ databases">
        <title>Draft Genome Sequence of Cylindrodendrum hubeiense.</title>
        <authorList>
            <person name="Buettner E."/>
            <person name="Kellner H."/>
        </authorList>
    </citation>
    <scope>NUCLEOTIDE SEQUENCE</scope>
    <source>
        <strain evidence="2">IHI 201604</strain>
    </source>
</reference>
<evidence type="ECO:0000313" key="2">
    <source>
        <dbReference type="EMBL" id="KAF7556304.1"/>
    </source>
</evidence>
<evidence type="ECO:0000259" key="1">
    <source>
        <dbReference type="Pfam" id="PF12697"/>
    </source>
</evidence>
<name>A0A9P5LFA5_9HYPO</name>
<accession>A0A9P5LFA5</accession>
<dbReference type="InterPro" id="IPR000073">
    <property type="entry name" value="AB_hydrolase_1"/>
</dbReference>
<evidence type="ECO:0000313" key="3">
    <source>
        <dbReference type="Proteomes" id="UP000722485"/>
    </source>
</evidence>
<proteinExistence type="predicted"/>
<dbReference type="EMBL" id="JAANBB010000013">
    <property type="protein sequence ID" value="KAF7556304.1"/>
    <property type="molecule type" value="Genomic_DNA"/>
</dbReference>
<organism evidence="2 3">
    <name type="scientific">Cylindrodendrum hubeiense</name>
    <dbReference type="NCBI Taxonomy" id="595255"/>
    <lineage>
        <taxon>Eukaryota</taxon>
        <taxon>Fungi</taxon>
        <taxon>Dikarya</taxon>
        <taxon>Ascomycota</taxon>
        <taxon>Pezizomycotina</taxon>
        <taxon>Sordariomycetes</taxon>
        <taxon>Hypocreomycetidae</taxon>
        <taxon>Hypocreales</taxon>
        <taxon>Nectriaceae</taxon>
        <taxon>Cylindrodendrum</taxon>
    </lineage>
</organism>
<dbReference type="Proteomes" id="UP000722485">
    <property type="component" value="Unassembled WGS sequence"/>
</dbReference>
<sequence length="256" mass="28109">MSDDKQKPVILLVHGAWHRPLHYRLLIDALNAKGFTVLAPPLASSGYDDSVDGKTYHDDVKRIHDVLLPVLDAGKTVIGVGHSYGGVPLTVAIQGHTIAERTIKGLKGGIASAIYISPTPVFETGISMYEAGGRQWTTSWFHDVSDTRLPLILEKAEDAFYADIDQPTRNEAVAHLCHQSKTPFEIPVVCTPVELNIPKVFVVCTEDTIFAKEVQLFTAEKWGATPLELKSGHSPWLVDSHRDWLVDLVAQEAAKA</sequence>
<dbReference type="InterPro" id="IPR029058">
    <property type="entry name" value="AB_hydrolase_fold"/>
</dbReference>
<comment type="caution">
    <text evidence="2">The sequence shown here is derived from an EMBL/GenBank/DDBJ whole genome shotgun (WGS) entry which is preliminary data.</text>
</comment>
<dbReference type="InterPro" id="IPR052897">
    <property type="entry name" value="Sec-Metab_Biosynth_Hydrolase"/>
</dbReference>
<dbReference type="PANTHER" id="PTHR37017:SF11">
    <property type="entry name" value="ESTERASE_LIPASE_THIOESTERASE DOMAIN-CONTAINING PROTEIN"/>
    <property type="match status" value="1"/>
</dbReference>
<dbReference type="Gene3D" id="3.40.50.1820">
    <property type="entry name" value="alpha/beta hydrolase"/>
    <property type="match status" value="1"/>
</dbReference>
<protein>
    <recommendedName>
        <fullName evidence="1">AB hydrolase-1 domain-containing protein</fullName>
    </recommendedName>
</protein>
<dbReference type="SUPFAM" id="SSF53474">
    <property type="entry name" value="alpha/beta-Hydrolases"/>
    <property type="match status" value="1"/>
</dbReference>